<name>A0ACB8KJB9_CITSI</name>
<accession>A0ACB8KJB9</accession>
<sequence>MAVGGGAESKRMKIERQWSSSWSRLPEDIIFSIMNRLGYVGQLRFRAVCKSWRQANIRGIKSADTLPWKMAVDPRSCCFMTLLTIKKYTVDSKVLASKYGWVLFAKRENDEEEYPYMTNAPLFLYTPFTNRIIHLPNFILKLDDKATFSMPPDSPDCEIFVVRLDRDKKLLIRMCRPGETTWIKLAIFKFFDTEDSSEKYGPAHNVEYVDGVLYISFEQIAVVAYNPKLDDSKLYPYPCNEGKNIVYEYLLESDGNLLLYHDELDDLVFRLDRPQMKWIRIHNLDDRSLFLGTNSSLFIPMEQTSELVNTRHAVVCHCSMCTKISESFHLDVRHMEDYCWIQVPQMI</sequence>
<proteinExistence type="predicted"/>
<organism evidence="1 2">
    <name type="scientific">Citrus sinensis</name>
    <name type="common">Sweet orange</name>
    <name type="synonym">Citrus aurantium var. sinensis</name>
    <dbReference type="NCBI Taxonomy" id="2711"/>
    <lineage>
        <taxon>Eukaryota</taxon>
        <taxon>Viridiplantae</taxon>
        <taxon>Streptophyta</taxon>
        <taxon>Embryophyta</taxon>
        <taxon>Tracheophyta</taxon>
        <taxon>Spermatophyta</taxon>
        <taxon>Magnoliopsida</taxon>
        <taxon>eudicotyledons</taxon>
        <taxon>Gunneridae</taxon>
        <taxon>Pentapetalae</taxon>
        <taxon>rosids</taxon>
        <taxon>malvids</taxon>
        <taxon>Sapindales</taxon>
        <taxon>Rutaceae</taxon>
        <taxon>Aurantioideae</taxon>
        <taxon>Citrus</taxon>
    </lineage>
</organism>
<comment type="caution">
    <text evidence="1">The sequence shown here is derived from an EMBL/GenBank/DDBJ whole genome shotgun (WGS) entry which is preliminary data.</text>
</comment>
<reference evidence="2" key="1">
    <citation type="journal article" date="2023" name="Hortic. Res.">
        <title>A chromosome-level phased genome enabling allele-level studies in sweet orange: a case study on citrus Huanglongbing tolerance.</title>
        <authorList>
            <person name="Wu B."/>
            <person name="Yu Q."/>
            <person name="Deng Z."/>
            <person name="Duan Y."/>
            <person name="Luo F."/>
            <person name="Gmitter F. Jr."/>
        </authorList>
    </citation>
    <scope>NUCLEOTIDE SEQUENCE [LARGE SCALE GENOMIC DNA]</scope>
    <source>
        <strain evidence="2">cv. Valencia</strain>
    </source>
</reference>
<gene>
    <name evidence="1" type="ORF">KPL71_015453</name>
</gene>
<evidence type="ECO:0000313" key="2">
    <source>
        <dbReference type="Proteomes" id="UP000829398"/>
    </source>
</evidence>
<evidence type="ECO:0000313" key="1">
    <source>
        <dbReference type="EMBL" id="KAH9754463.1"/>
    </source>
</evidence>
<protein>
    <submittedName>
        <fullName evidence="1">F-box/kelch-repeat protein</fullName>
    </submittedName>
</protein>
<dbReference type="EMBL" id="CM039174">
    <property type="protein sequence ID" value="KAH9754463.1"/>
    <property type="molecule type" value="Genomic_DNA"/>
</dbReference>
<dbReference type="Proteomes" id="UP000829398">
    <property type="component" value="Chromosome 5"/>
</dbReference>
<keyword evidence="2" id="KW-1185">Reference proteome</keyword>